<dbReference type="EC" id="3.4.21.105" evidence="10"/>
<comment type="similarity">
    <text evidence="3 10">Belongs to the peptidase S54 family.</text>
</comment>
<evidence type="ECO:0000256" key="5">
    <source>
        <dbReference type="ARBA" id="ARBA00022692"/>
    </source>
</evidence>
<dbReference type="InterPro" id="IPR002610">
    <property type="entry name" value="Peptidase_S54_rhomboid-like"/>
</dbReference>
<dbReference type="OrthoDB" id="2146116at2759"/>
<organism evidence="12 13">
    <name type="scientific">Rhizopus azygosporus</name>
    <name type="common">Rhizopus microsporus var. azygosporus</name>
    <dbReference type="NCBI Taxonomy" id="86630"/>
    <lineage>
        <taxon>Eukaryota</taxon>
        <taxon>Fungi</taxon>
        <taxon>Fungi incertae sedis</taxon>
        <taxon>Mucoromycota</taxon>
        <taxon>Mucoromycotina</taxon>
        <taxon>Mucoromycetes</taxon>
        <taxon>Mucorales</taxon>
        <taxon>Mucorineae</taxon>
        <taxon>Rhizopodaceae</taxon>
        <taxon>Rhizopus</taxon>
    </lineage>
</organism>
<dbReference type="STRING" id="86630.A0A367KHF4"/>
<dbReference type="EMBL" id="PJQL01000001">
    <property type="protein sequence ID" value="RCI01654.1"/>
    <property type="molecule type" value="Genomic_DNA"/>
</dbReference>
<evidence type="ECO:0000256" key="10">
    <source>
        <dbReference type="RuleBase" id="RU362115"/>
    </source>
</evidence>
<evidence type="ECO:0000256" key="9">
    <source>
        <dbReference type="ARBA" id="ARBA00023136"/>
    </source>
</evidence>
<feature type="domain" description="Peptidase S54 rhomboid" evidence="11">
    <location>
        <begin position="195"/>
        <end position="332"/>
    </location>
</feature>
<dbReference type="InterPro" id="IPR022764">
    <property type="entry name" value="Peptidase_S54_rhomboid_dom"/>
</dbReference>
<keyword evidence="4 10" id="KW-0645">Protease</keyword>
<evidence type="ECO:0000256" key="2">
    <source>
        <dbReference type="ARBA" id="ARBA00004141"/>
    </source>
</evidence>
<evidence type="ECO:0000313" key="12">
    <source>
        <dbReference type="EMBL" id="RCI01654.1"/>
    </source>
</evidence>
<evidence type="ECO:0000256" key="3">
    <source>
        <dbReference type="ARBA" id="ARBA00009045"/>
    </source>
</evidence>
<comment type="caution">
    <text evidence="12">The sequence shown here is derived from an EMBL/GenBank/DDBJ whole genome shotgun (WGS) entry which is preliminary data.</text>
</comment>
<evidence type="ECO:0000313" key="13">
    <source>
        <dbReference type="Proteomes" id="UP000252139"/>
    </source>
</evidence>
<feature type="transmembrane region" description="Helical" evidence="10">
    <location>
        <begin position="293"/>
        <end position="309"/>
    </location>
</feature>
<feature type="transmembrane region" description="Helical" evidence="10">
    <location>
        <begin position="315"/>
        <end position="334"/>
    </location>
</feature>
<keyword evidence="8 10" id="KW-1133">Transmembrane helix</keyword>
<proteinExistence type="inferred from homology"/>
<comment type="function">
    <text evidence="10">Serine protease involved in intramembrane proteolysis.</text>
</comment>
<keyword evidence="7 10" id="KW-0720">Serine protease</keyword>
<accession>A0A367KHF4</accession>
<dbReference type="InterPro" id="IPR035952">
    <property type="entry name" value="Rhomboid-like_sf"/>
</dbReference>
<name>A0A367KHF4_RHIAZ</name>
<dbReference type="GO" id="GO:0006508">
    <property type="term" value="P:proteolysis"/>
    <property type="evidence" value="ECO:0007669"/>
    <property type="project" value="UniProtKB-KW"/>
</dbReference>
<reference evidence="12 13" key="1">
    <citation type="journal article" date="2018" name="G3 (Bethesda)">
        <title>Phylogenetic and Phylogenomic Definition of Rhizopus Species.</title>
        <authorList>
            <person name="Gryganskyi A.P."/>
            <person name="Golan J."/>
            <person name="Dolatabadi S."/>
            <person name="Mondo S."/>
            <person name="Robb S."/>
            <person name="Idnurm A."/>
            <person name="Muszewska A."/>
            <person name="Steczkiewicz K."/>
            <person name="Masonjones S."/>
            <person name="Liao H.L."/>
            <person name="Gajdeczka M.T."/>
            <person name="Anike F."/>
            <person name="Vuek A."/>
            <person name="Anishchenko I.M."/>
            <person name="Voigt K."/>
            <person name="de Hoog G.S."/>
            <person name="Smith M.E."/>
            <person name="Heitman J."/>
            <person name="Vilgalys R."/>
            <person name="Stajich J.E."/>
        </authorList>
    </citation>
    <scope>NUCLEOTIDE SEQUENCE [LARGE SCALE GENOMIC DNA]</scope>
    <source>
        <strain evidence="12 13">CBS 357.93</strain>
    </source>
</reference>
<comment type="subcellular location">
    <subcellularLocation>
        <location evidence="2 10">Membrane</location>
        <topology evidence="2 10">Multi-pass membrane protein</topology>
    </subcellularLocation>
</comment>
<dbReference type="SUPFAM" id="SSF144091">
    <property type="entry name" value="Rhomboid-like"/>
    <property type="match status" value="1"/>
</dbReference>
<feature type="transmembrane region" description="Helical" evidence="10">
    <location>
        <begin position="260"/>
        <end position="281"/>
    </location>
</feature>
<evidence type="ECO:0000259" key="11">
    <source>
        <dbReference type="Pfam" id="PF01694"/>
    </source>
</evidence>
<keyword evidence="13" id="KW-1185">Reference proteome</keyword>
<evidence type="ECO:0000256" key="8">
    <source>
        <dbReference type="ARBA" id="ARBA00022989"/>
    </source>
</evidence>
<dbReference type="AlphaFoldDB" id="A0A367KHF4"/>
<evidence type="ECO:0000256" key="1">
    <source>
        <dbReference type="ARBA" id="ARBA00000156"/>
    </source>
</evidence>
<comment type="catalytic activity">
    <reaction evidence="1 10">
        <text>Cleaves type-1 transmembrane domains using a catalytic dyad composed of serine and histidine that are contributed by different transmembrane domains.</text>
        <dbReference type="EC" id="3.4.21.105"/>
    </reaction>
</comment>
<keyword evidence="6 10" id="KW-0378">Hydrolase</keyword>
<feature type="transmembrane region" description="Helical" evidence="10">
    <location>
        <begin position="204"/>
        <end position="225"/>
    </location>
</feature>
<evidence type="ECO:0000256" key="4">
    <source>
        <dbReference type="ARBA" id="ARBA00022670"/>
    </source>
</evidence>
<sequence>MSEQAALEELVKKRRARHSRQLSHVQFIKRTQRTEKCPPSLIIPIEQQQEEEQSPEEESNKDECNILRYISIGPSTENDHWPLFSWLWLVILIILFSGELLLNRQTSGEFFELYPLNSMVGPSIETMIQTGARFVPCMKPIGAMPTGQRYICLNTTLMNETLSLLAPSSPALFNTSCSLETICGMTPFRLPGVPDQVVRFATPLALHTGIIHLFLDGAILLIISVKLEQAINSLRTSLLFICSGIFGHVLGANFAEPLTVYLGCSSSLFGYLGYLYIDLLVHWKSTEKRLQHFVKLFLVTFACFLLGLLPEVDSYSHLGGLASGIILAFFLMPIKEKAPNLKKRIIVYFVRLCSLCIYGILLGILIRRFTIIQ</sequence>
<keyword evidence="5 10" id="KW-0812">Transmembrane</keyword>
<gene>
    <name evidence="12" type="ORF">CU097_015944</name>
</gene>
<dbReference type="Pfam" id="PF01694">
    <property type="entry name" value="Rhomboid"/>
    <property type="match status" value="1"/>
</dbReference>
<dbReference type="PANTHER" id="PTHR22936:SF69">
    <property type="entry name" value="RHOMBOID-LIKE PROTEIN"/>
    <property type="match status" value="1"/>
</dbReference>
<protein>
    <recommendedName>
        <fullName evidence="10">Rhomboid-type serine protease</fullName>
        <ecNumber evidence="10">3.4.21.105</ecNumber>
    </recommendedName>
</protein>
<keyword evidence="9 10" id="KW-0472">Membrane</keyword>
<evidence type="ECO:0000256" key="7">
    <source>
        <dbReference type="ARBA" id="ARBA00022825"/>
    </source>
</evidence>
<evidence type="ECO:0000256" key="6">
    <source>
        <dbReference type="ARBA" id="ARBA00022801"/>
    </source>
</evidence>
<dbReference type="Gene3D" id="1.20.1540.10">
    <property type="entry name" value="Rhomboid-like"/>
    <property type="match status" value="1"/>
</dbReference>
<dbReference type="PANTHER" id="PTHR22936">
    <property type="entry name" value="RHOMBOID-RELATED"/>
    <property type="match status" value="1"/>
</dbReference>
<feature type="transmembrane region" description="Helical" evidence="10">
    <location>
        <begin position="346"/>
        <end position="366"/>
    </location>
</feature>
<dbReference type="GO" id="GO:0004252">
    <property type="term" value="F:serine-type endopeptidase activity"/>
    <property type="evidence" value="ECO:0007669"/>
    <property type="project" value="InterPro"/>
</dbReference>
<feature type="transmembrane region" description="Helical" evidence="10">
    <location>
        <begin position="237"/>
        <end position="254"/>
    </location>
</feature>
<dbReference type="Proteomes" id="UP000252139">
    <property type="component" value="Unassembled WGS sequence"/>
</dbReference>
<comment type="caution">
    <text evidence="10">Lacks conserved residue(s) required for the propagation of feature annotation.</text>
</comment>
<dbReference type="GO" id="GO:0016020">
    <property type="term" value="C:membrane"/>
    <property type="evidence" value="ECO:0007669"/>
    <property type="project" value="UniProtKB-SubCell"/>
</dbReference>